<dbReference type="PANTHER" id="PTHR48081:SF3">
    <property type="entry name" value="ALPHA_BETA HYDROLASE FOLD-3 DOMAIN-CONTAINING PROTEIN"/>
    <property type="match status" value="1"/>
</dbReference>
<evidence type="ECO:0000259" key="3">
    <source>
        <dbReference type="Pfam" id="PF20434"/>
    </source>
</evidence>
<evidence type="ECO:0000256" key="1">
    <source>
        <dbReference type="ARBA" id="ARBA00022801"/>
    </source>
</evidence>
<gene>
    <name evidence="4" type="ORF">FFLO_07129</name>
</gene>
<feature type="domain" description="Peptidase S9 prolyl oligopeptidase catalytic" evidence="2">
    <location>
        <begin position="248"/>
        <end position="315"/>
    </location>
</feature>
<dbReference type="EMBL" id="JABELV010000383">
    <property type="protein sequence ID" value="KAG7527242.1"/>
    <property type="molecule type" value="Genomic_DNA"/>
</dbReference>
<dbReference type="GO" id="GO:0016787">
    <property type="term" value="F:hydrolase activity"/>
    <property type="evidence" value="ECO:0007669"/>
    <property type="project" value="UniProtKB-KW"/>
</dbReference>
<feature type="domain" description="BD-FAE-like" evidence="3">
    <location>
        <begin position="20"/>
        <end position="157"/>
    </location>
</feature>
<dbReference type="Gene3D" id="3.40.50.1820">
    <property type="entry name" value="alpha/beta hydrolase"/>
    <property type="match status" value="1"/>
</dbReference>
<protein>
    <recommendedName>
        <fullName evidence="6">Alpha/beta hydrolase fold-3 domain-containing protein</fullName>
    </recommendedName>
</protein>
<dbReference type="InterPro" id="IPR001375">
    <property type="entry name" value="Peptidase_S9_cat"/>
</dbReference>
<dbReference type="InterPro" id="IPR050300">
    <property type="entry name" value="GDXG_lipolytic_enzyme"/>
</dbReference>
<evidence type="ECO:0000313" key="4">
    <source>
        <dbReference type="EMBL" id="KAG7527242.1"/>
    </source>
</evidence>
<dbReference type="SUPFAM" id="SSF53474">
    <property type="entry name" value="alpha/beta-Hydrolases"/>
    <property type="match status" value="1"/>
</dbReference>
<name>A0A8K0NPU1_9TREE</name>
<sequence>MSPPPLEYVFKRVGELEIVLDVYLPTGATADDPASVCVWWHGGGSYQGTRKACPPNMELLPTRSNIAFISADYRLAPQSNIHLILEDTVDAIDFIRRELPGRLEGKIDPTKLAVSGGSAGGWLALLAGIPTKGQPGAVVDPPVTCIASIYPITDVDTAFYTTKQRPVSYWPKGIIPDDQAAPHIDPSDPELCSSSTTSSRSIVYHYALQEALWHHLWLVNAPTQSPGASTDPRSFNVGERLEMAKRDGVEVPPLFLTSGTADDKVDPAGAERLASRLKSLGCDYVWDERQGCDHLFDQDESERMERMHEFLQRHLL</sequence>
<evidence type="ECO:0000259" key="2">
    <source>
        <dbReference type="Pfam" id="PF00326"/>
    </source>
</evidence>
<organism evidence="4 5">
    <name type="scientific">Filobasidium floriforme</name>
    <dbReference type="NCBI Taxonomy" id="5210"/>
    <lineage>
        <taxon>Eukaryota</taxon>
        <taxon>Fungi</taxon>
        <taxon>Dikarya</taxon>
        <taxon>Basidiomycota</taxon>
        <taxon>Agaricomycotina</taxon>
        <taxon>Tremellomycetes</taxon>
        <taxon>Filobasidiales</taxon>
        <taxon>Filobasidiaceae</taxon>
        <taxon>Filobasidium</taxon>
    </lineage>
</organism>
<keyword evidence="5" id="KW-1185">Reference proteome</keyword>
<dbReference type="Proteomes" id="UP000812966">
    <property type="component" value="Unassembled WGS sequence"/>
</dbReference>
<dbReference type="Pfam" id="PF20434">
    <property type="entry name" value="BD-FAE"/>
    <property type="match status" value="1"/>
</dbReference>
<evidence type="ECO:0000313" key="5">
    <source>
        <dbReference type="Proteomes" id="UP000812966"/>
    </source>
</evidence>
<comment type="caution">
    <text evidence="4">The sequence shown here is derived from an EMBL/GenBank/DDBJ whole genome shotgun (WGS) entry which is preliminary data.</text>
</comment>
<dbReference type="InterPro" id="IPR049492">
    <property type="entry name" value="BD-FAE-like_dom"/>
</dbReference>
<accession>A0A8K0NPU1</accession>
<proteinExistence type="predicted"/>
<dbReference type="InterPro" id="IPR029058">
    <property type="entry name" value="AB_hydrolase_fold"/>
</dbReference>
<keyword evidence="1" id="KW-0378">Hydrolase</keyword>
<dbReference type="Pfam" id="PF00326">
    <property type="entry name" value="Peptidase_S9"/>
    <property type="match status" value="1"/>
</dbReference>
<reference evidence="4" key="1">
    <citation type="submission" date="2020-04" db="EMBL/GenBank/DDBJ databases">
        <title>Analysis of mating type loci in Filobasidium floriforme.</title>
        <authorList>
            <person name="Nowrousian M."/>
        </authorList>
    </citation>
    <scope>NUCLEOTIDE SEQUENCE</scope>
    <source>
        <strain evidence="4">CBS 6242</strain>
    </source>
</reference>
<dbReference type="PANTHER" id="PTHR48081">
    <property type="entry name" value="AB HYDROLASE SUPERFAMILY PROTEIN C4A8.06C"/>
    <property type="match status" value="1"/>
</dbReference>
<evidence type="ECO:0008006" key="6">
    <source>
        <dbReference type="Google" id="ProtNLM"/>
    </source>
</evidence>
<dbReference type="AlphaFoldDB" id="A0A8K0NPU1"/>